<dbReference type="AlphaFoldDB" id="A0A1M5SKB9"/>
<organism evidence="1 2">
    <name type="scientific">Stutzerimonas xanthomarina DSM 18231</name>
    <dbReference type="NCBI Taxonomy" id="1403346"/>
    <lineage>
        <taxon>Bacteria</taxon>
        <taxon>Pseudomonadati</taxon>
        <taxon>Pseudomonadota</taxon>
        <taxon>Gammaproteobacteria</taxon>
        <taxon>Pseudomonadales</taxon>
        <taxon>Pseudomonadaceae</taxon>
        <taxon>Stutzerimonas</taxon>
    </lineage>
</organism>
<name>A0A1M5SKB9_9GAMM</name>
<evidence type="ECO:0000313" key="1">
    <source>
        <dbReference type="EMBL" id="SHH38840.1"/>
    </source>
</evidence>
<evidence type="ECO:0000313" key="2">
    <source>
        <dbReference type="Proteomes" id="UP000184000"/>
    </source>
</evidence>
<accession>A0A1M5SKB9</accession>
<proteinExistence type="predicted"/>
<gene>
    <name evidence="1" type="ORF">SAMN02744645_3528</name>
</gene>
<protein>
    <submittedName>
        <fullName evidence="1">Uncharacterized protein</fullName>
    </submittedName>
</protein>
<dbReference type="EMBL" id="FQXA01000006">
    <property type="protein sequence ID" value="SHH38840.1"/>
    <property type="molecule type" value="Genomic_DNA"/>
</dbReference>
<dbReference type="Proteomes" id="UP000184000">
    <property type="component" value="Unassembled WGS sequence"/>
</dbReference>
<reference evidence="1 2" key="1">
    <citation type="submission" date="2016-11" db="EMBL/GenBank/DDBJ databases">
        <authorList>
            <person name="Jaros S."/>
            <person name="Januszkiewicz K."/>
            <person name="Wedrychowicz H."/>
        </authorList>
    </citation>
    <scope>NUCLEOTIDE SEQUENCE [LARGE SCALE GENOMIC DNA]</scope>
    <source>
        <strain evidence="1 2">DSM 18231</strain>
    </source>
</reference>
<sequence>MAQSIFRRCSADWKRISMAVAPGCPCGYNVPVGIEVCIRGLHVA</sequence>